<evidence type="ECO:0000256" key="10">
    <source>
        <dbReference type="RuleBase" id="RU000461"/>
    </source>
</evidence>
<reference evidence="12" key="1">
    <citation type="submission" date="2021-01" db="EMBL/GenBank/DDBJ databases">
        <authorList>
            <person name="Kaushik A."/>
        </authorList>
    </citation>
    <scope>NUCLEOTIDE SEQUENCE</scope>
    <source>
        <strain evidence="12">AG4-R118</strain>
    </source>
</reference>
<dbReference type="EMBL" id="CAJMWX010000816">
    <property type="protein sequence ID" value="CAE6432250.1"/>
    <property type="molecule type" value="Genomic_DNA"/>
</dbReference>
<evidence type="ECO:0000256" key="4">
    <source>
        <dbReference type="ARBA" id="ARBA00022617"/>
    </source>
</evidence>
<keyword evidence="11" id="KW-0812">Transmembrane</keyword>
<sequence length="516" mass="58121">MSDSILPPVLVVTSACIALGYMVLHKSGPRQLPLPPGPPSYPIIGQLLSMPMSSEGRAFIDMSAKLGSGIISYSFFGKTIIVLNSNEVAHELLERRSNIHSGRYCAPMIASPNLMNMKDFLAFMDTNELWKKQRRAINSRLSKNAVTAFRASQELEVRRLLIRLLAAHTEPVSSEFLSQEFYRTTSALFLQSVYGYELKSSEDPFFTDIITMNAILSKASLPTAFLVNALPWLEYVPGWMPGAGWKKTAHKWRRQKDRAMCDVYNWTKQRVISGTDDSSIVSLTYKELRQTGSSEAEADEFCKNVASVLIAAGTETSTLAMMWFVVAMAIYPEVQEKAQREIDAVVGSNRLPNMEDRPNLPYVERLLTEIVRWHPSAPFGVPHVCTQENEYRGYRIPKGAIMIGHITATVRDEHVYENAGKFDPDRFTNPVSPPPQAFGWGQRICPGQHFFREIFFFEVVLMLAAFKVERFKDENGNEIIPTEETTTNSSIACPVPFKVRITPRSEHHAELIRTAV</sequence>
<evidence type="ECO:0000256" key="7">
    <source>
        <dbReference type="ARBA" id="ARBA00023004"/>
    </source>
</evidence>
<dbReference type="InterPro" id="IPR050364">
    <property type="entry name" value="Cytochrome_P450_fung"/>
</dbReference>
<evidence type="ECO:0000256" key="1">
    <source>
        <dbReference type="ARBA" id="ARBA00001971"/>
    </source>
</evidence>
<dbReference type="SUPFAM" id="SSF48264">
    <property type="entry name" value="Cytochrome P450"/>
    <property type="match status" value="1"/>
</dbReference>
<keyword evidence="7 9" id="KW-0408">Iron</keyword>
<accession>A0A8H2XPN4</accession>
<evidence type="ECO:0000256" key="11">
    <source>
        <dbReference type="SAM" id="Phobius"/>
    </source>
</evidence>
<dbReference type="GO" id="GO:0004497">
    <property type="term" value="F:monooxygenase activity"/>
    <property type="evidence" value="ECO:0007669"/>
    <property type="project" value="UniProtKB-KW"/>
</dbReference>
<keyword evidence="4 9" id="KW-0349">Heme</keyword>
<evidence type="ECO:0000313" key="12">
    <source>
        <dbReference type="EMBL" id="CAE6432250.1"/>
    </source>
</evidence>
<keyword evidence="5 9" id="KW-0479">Metal-binding</keyword>
<keyword evidence="11" id="KW-1133">Transmembrane helix</keyword>
<comment type="caution">
    <text evidence="12">The sequence shown here is derived from an EMBL/GenBank/DDBJ whole genome shotgun (WGS) entry which is preliminary data.</text>
</comment>
<protein>
    <recommendedName>
        <fullName evidence="14">O-methylsterigmatocystin oxidoreductase</fullName>
    </recommendedName>
</protein>
<feature type="transmembrane region" description="Helical" evidence="11">
    <location>
        <begin position="6"/>
        <end position="24"/>
    </location>
</feature>
<dbReference type="InterPro" id="IPR002401">
    <property type="entry name" value="Cyt_P450_E_grp-I"/>
</dbReference>
<keyword evidence="6 10" id="KW-0560">Oxidoreductase</keyword>
<dbReference type="InterPro" id="IPR001128">
    <property type="entry name" value="Cyt_P450"/>
</dbReference>
<dbReference type="PROSITE" id="PS00086">
    <property type="entry name" value="CYTOCHROME_P450"/>
    <property type="match status" value="1"/>
</dbReference>
<comment type="pathway">
    <text evidence="2">Secondary metabolite biosynthesis.</text>
</comment>
<dbReference type="Pfam" id="PF00067">
    <property type="entry name" value="p450"/>
    <property type="match status" value="1"/>
</dbReference>
<gene>
    <name evidence="12" type="ORF">RDB_LOCUS36837</name>
</gene>
<comment type="cofactor">
    <cofactor evidence="1 9">
        <name>heme</name>
        <dbReference type="ChEBI" id="CHEBI:30413"/>
    </cofactor>
</comment>
<dbReference type="GO" id="GO:0005506">
    <property type="term" value="F:iron ion binding"/>
    <property type="evidence" value="ECO:0007669"/>
    <property type="project" value="InterPro"/>
</dbReference>
<proteinExistence type="inferred from homology"/>
<evidence type="ECO:0000256" key="5">
    <source>
        <dbReference type="ARBA" id="ARBA00022723"/>
    </source>
</evidence>
<evidence type="ECO:0000256" key="9">
    <source>
        <dbReference type="PIRSR" id="PIRSR602401-1"/>
    </source>
</evidence>
<evidence type="ECO:0000313" key="13">
    <source>
        <dbReference type="Proteomes" id="UP000663888"/>
    </source>
</evidence>
<dbReference type="AlphaFoldDB" id="A0A8H2XPN4"/>
<evidence type="ECO:0000256" key="2">
    <source>
        <dbReference type="ARBA" id="ARBA00005179"/>
    </source>
</evidence>
<dbReference type="Gene3D" id="1.10.630.10">
    <property type="entry name" value="Cytochrome P450"/>
    <property type="match status" value="1"/>
</dbReference>
<keyword evidence="11" id="KW-0472">Membrane</keyword>
<dbReference type="Proteomes" id="UP000663888">
    <property type="component" value="Unassembled WGS sequence"/>
</dbReference>
<dbReference type="InterPro" id="IPR017972">
    <property type="entry name" value="Cyt_P450_CS"/>
</dbReference>
<feature type="binding site" description="axial binding residue" evidence="9">
    <location>
        <position position="445"/>
    </location>
    <ligand>
        <name>heme</name>
        <dbReference type="ChEBI" id="CHEBI:30413"/>
    </ligand>
    <ligandPart>
        <name>Fe</name>
        <dbReference type="ChEBI" id="CHEBI:18248"/>
    </ligandPart>
</feature>
<dbReference type="GO" id="GO:0020037">
    <property type="term" value="F:heme binding"/>
    <property type="evidence" value="ECO:0007669"/>
    <property type="project" value="InterPro"/>
</dbReference>
<evidence type="ECO:0000256" key="8">
    <source>
        <dbReference type="ARBA" id="ARBA00023033"/>
    </source>
</evidence>
<dbReference type="CDD" id="cd11065">
    <property type="entry name" value="CYP64-like"/>
    <property type="match status" value="1"/>
</dbReference>
<keyword evidence="8 10" id="KW-0503">Monooxygenase</keyword>
<comment type="similarity">
    <text evidence="3 10">Belongs to the cytochrome P450 family.</text>
</comment>
<evidence type="ECO:0000256" key="3">
    <source>
        <dbReference type="ARBA" id="ARBA00010617"/>
    </source>
</evidence>
<dbReference type="PRINTS" id="PR00463">
    <property type="entry name" value="EP450I"/>
</dbReference>
<name>A0A8H2XPN4_9AGAM</name>
<dbReference type="InterPro" id="IPR036396">
    <property type="entry name" value="Cyt_P450_sf"/>
</dbReference>
<dbReference type="PANTHER" id="PTHR46300:SF7">
    <property type="entry name" value="P450, PUTATIVE (EUROFUNG)-RELATED"/>
    <property type="match status" value="1"/>
</dbReference>
<organism evidence="12 13">
    <name type="scientific">Rhizoctonia solani</name>
    <dbReference type="NCBI Taxonomy" id="456999"/>
    <lineage>
        <taxon>Eukaryota</taxon>
        <taxon>Fungi</taxon>
        <taxon>Dikarya</taxon>
        <taxon>Basidiomycota</taxon>
        <taxon>Agaricomycotina</taxon>
        <taxon>Agaricomycetes</taxon>
        <taxon>Cantharellales</taxon>
        <taxon>Ceratobasidiaceae</taxon>
        <taxon>Rhizoctonia</taxon>
    </lineage>
</organism>
<dbReference type="PANTHER" id="PTHR46300">
    <property type="entry name" value="P450, PUTATIVE (EUROFUNG)-RELATED-RELATED"/>
    <property type="match status" value="1"/>
</dbReference>
<evidence type="ECO:0000256" key="6">
    <source>
        <dbReference type="ARBA" id="ARBA00023002"/>
    </source>
</evidence>
<evidence type="ECO:0008006" key="14">
    <source>
        <dbReference type="Google" id="ProtNLM"/>
    </source>
</evidence>
<dbReference type="GO" id="GO:0016705">
    <property type="term" value="F:oxidoreductase activity, acting on paired donors, with incorporation or reduction of molecular oxygen"/>
    <property type="evidence" value="ECO:0007669"/>
    <property type="project" value="InterPro"/>
</dbReference>